<dbReference type="PROSITE" id="PS50077">
    <property type="entry name" value="HEAT_REPEAT"/>
    <property type="match status" value="1"/>
</dbReference>
<evidence type="ECO:0008006" key="5">
    <source>
        <dbReference type="Google" id="ProtNLM"/>
    </source>
</evidence>
<evidence type="ECO:0000256" key="1">
    <source>
        <dbReference type="ARBA" id="ARBA00022737"/>
    </source>
</evidence>
<evidence type="ECO:0000256" key="2">
    <source>
        <dbReference type="PROSITE-ProRule" id="PRU00103"/>
    </source>
</evidence>
<dbReference type="Gene3D" id="1.25.10.10">
    <property type="entry name" value="Leucine-rich Repeat Variant"/>
    <property type="match status" value="3"/>
</dbReference>
<protein>
    <recommendedName>
        <fullName evidence="5">Translational activator GCN1</fullName>
    </recommendedName>
</protein>
<dbReference type="GO" id="GO:0006417">
    <property type="term" value="P:regulation of translation"/>
    <property type="evidence" value="ECO:0007669"/>
    <property type="project" value="TreeGrafter"/>
</dbReference>
<proteinExistence type="predicted"/>
<sequence>VLAALGKEYFENVLPDIICNCSHRRASVRDGYLTLFKYFPRSVGISFQNYLPQVLPAILDGLADENESVRDAALGAGHVLVEHYATTSLLLLLPAVEDGIFNDNWRIRQSSVELLGDLLFKVAGTSGKAILEGGSDDEGASTEAQGRAIIEVLGRDKRNEVLAAVFMVRTDVSLPVRQAAVHMWKTVVANTPKTLKEIMPVLMNALISSLASSSPERRQVAGRALGELVQKLGERVLPLISVDYSHFVKRAKRRKYWKKTTSLIKLALFSLDALTIPVFISRDTLFDSFKKRTANVDCGTYRYMHNPIYSPYSPMIWWQGVCIGLSEVMASAGKNQLSTFMDQLIPTIRTALCDSTPEVRKSAALAFSTLYKSAGMQAVDEIVPTLLHALEDSETSNTALDGLKQILRYVM</sequence>
<dbReference type="InterPro" id="IPR011989">
    <property type="entry name" value="ARM-like"/>
</dbReference>
<keyword evidence="1" id="KW-0677">Repeat</keyword>
<dbReference type="PANTHER" id="PTHR23346:SF7">
    <property type="entry name" value="STALLED RIBOSOME SENSOR GCN1"/>
    <property type="match status" value="1"/>
</dbReference>
<gene>
    <name evidence="3" type="ORF">IFM89_023945</name>
</gene>
<dbReference type="SUPFAM" id="SSF48371">
    <property type="entry name" value="ARM repeat"/>
    <property type="match status" value="1"/>
</dbReference>
<feature type="repeat" description="HEAT" evidence="2">
    <location>
        <begin position="344"/>
        <end position="381"/>
    </location>
</feature>
<evidence type="ECO:0000313" key="3">
    <source>
        <dbReference type="EMBL" id="KAF9610689.1"/>
    </source>
</evidence>
<dbReference type="Proteomes" id="UP000631114">
    <property type="component" value="Unassembled WGS sequence"/>
</dbReference>
<evidence type="ECO:0000313" key="4">
    <source>
        <dbReference type="Proteomes" id="UP000631114"/>
    </source>
</evidence>
<dbReference type="Pfam" id="PF24987">
    <property type="entry name" value="HEAT_EF3_N"/>
    <property type="match status" value="1"/>
</dbReference>
<reference evidence="3 4" key="1">
    <citation type="submission" date="2020-10" db="EMBL/GenBank/DDBJ databases">
        <title>The Coptis chinensis genome and diversification of protoberbering-type alkaloids.</title>
        <authorList>
            <person name="Wang B."/>
            <person name="Shu S."/>
            <person name="Song C."/>
            <person name="Liu Y."/>
        </authorList>
    </citation>
    <scope>NUCLEOTIDE SEQUENCE [LARGE SCALE GENOMIC DNA]</scope>
    <source>
        <strain evidence="3">HL-2020</strain>
        <tissue evidence="3">Leaf</tissue>
    </source>
</reference>
<dbReference type="AlphaFoldDB" id="A0A835M1G1"/>
<name>A0A835M1G1_9MAGN</name>
<dbReference type="InterPro" id="IPR021133">
    <property type="entry name" value="HEAT_type_2"/>
</dbReference>
<dbReference type="Pfam" id="PF13513">
    <property type="entry name" value="HEAT_EZ"/>
    <property type="match status" value="1"/>
</dbReference>
<keyword evidence="4" id="KW-1185">Reference proteome</keyword>
<feature type="non-terminal residue" evidence="3">
    <location>
        <position position="1"/>
    </location>
</feature>
<comment type="caution">
    <text evidence="3">The sequence shown here is derived from an EMBL/GenBank/DDBJ whole genome shotgun (WGS) entry which is preliminary data.</text>
</comment>
<dbReference type="GO" id="GO:0019887">
    <property type="term" value="F:protein kinase regulator activity"/>
    <property type="evidence" value="ECO:0007669"/>
    <property type="project" value="TreeGrafter"/>
</dbReference>
<accession>A0A835M1G1</accession>
<dbReference type="InterPro" id="IPR016024">
    <property type="entry name" value="ARM-type_fold"/>
</dbReference>
<dbReference type="OrthoDB" id="1745528at2759"/>
<dbReference type="PANTHER" id="PTHR23346">
    <property type="entry name" value="TRANSLATIONAL ACTIVATOR GCN1-RELATED"/>
    <property type="match status" value="1"/>
</dbReference>
<dbReference type="EMBL" id="JADFTS010000004">
    <property type="protein sequence ID" value="KAF9610689.1"/>
    <property type="molecule type" value="Genomic_DNA"/>
</dbReference>
<feature type="non-terminal residue" evidence="3">
    <location>
        <position position="411"/>
    </location>
</feature>
<dbReference type="GO" id="GO:0034198">
    <property type="term" value="P:cellular response to amino acid starvation"/>
    <property type="evidence" value="ECO:0007669"/>
    <property type="project" value="TreeGrafter"/>
</dbReference>
<organism evidence="3 4">
    <name type="scientific">Coptis chinensis</name>
    <dbReference type="NCBI Taxonomy" id="261450"/>
    <lineage>
        <taxon>Eukaryota</taxon>
        <taxon>Viridiplantae</taxon>
        <taxon>Streptophyta</taxon>
        <taxon>Embryophyta</taxon>
        <taxon>Tracheophyta</taxon>
        <taxon>Spermatophyta</taxon>
        <taxon>Magnoliopsida</taxon>
        <taxon>Ranunculales</taxon>
        <taxon>Ranunculaceae</taxon>
        <taxon>Coptidoideae</taxon>
        <taxon>Coptis</taxon>
    </lineage>
</organism>
<dbReference type="GO" id="GO:0005829">
    <property type="term" value="C:cytosol"/>
    <property type="evidence" value="ECO:0007669"/>
    <property type="project" value="TreeGrafter"/>
</dbReference>